<organism evidence="2">
    <name type="scientific">Solibacter usitatus (strain Ellin6076)</name>
    <dbReference type="NCBI Taxonomy" id="234267"/>
    <lineage>
        <taxon>Bacteria</taxon>
        <taxon>Pseudomonadati</taxon>
        <taxon>Acidobacteriota</taxon>
        <taxon>Terriglobia</taxon>
        <taxon>Bryobacterales</taxon>
        <taxon>Solibacteraceae</taxon>
        <taxon>Candidatus Solibacter</taxon>
    </lineage>
</organism>
<gene>
    <name evidence="2" type="ordered locus">Acid_4452</name>
</gene>
<dbReference type="Gene3D" id="3.20.20.150">
    <property type="entry name" value="Divalent-metal-dependent TIM barrel enzymes"/>
    <property type="match status" value="1"/>
</dbReference>
<dbReference type="InterPro" id="IPR036237">
    <property type="entry name" value="Xyl_isomerase-like_sf"/>
</dbReference>
<sequence length="308" mass="33420" precursor="true">MKISRRAILAGGALLFSGPASGKSKLKVSVFSKHLQFLQGEELAKATAAIGFDGVDLAVRKGGHVEPATVAKDLPALVAILRKNGLEVPMITTDIADTDTPFTEDLLKAASALGIRYYRFGAYKWSAEKPYAAQLEIMKPKLAKLAALNAKYQMCAMYHTHSGVGVVGASIWDLWYMMKDLDPKLMGMNYDVGHATIEGGLGGWIDSFKIAGNYVRGIAVKDFAWEKDPKGGQRSQWKPIGEGTVKFPQFYGMVAATDFAGPFQMHFEYPLGGANNGTRTLTVPKEEVHAAMKKDLDKTRAMLAQAGL</sequence>
<protein>
    <submittedName>
        <fullName evidence="2">Xylose isomerase domain protein TIM barrel</fullName>
    </submittedName>
</protein>
<dbReference type="PANTHER" id="PTHR12110">
    <property type="entry name" value="HYDROXYPYRUVATE ISOMERASE"/>
    <property type="match status" value="1"/>
</dbReference>
<feature type="domain" description="Xylose isomerase-like TIM barrel" evidence="1">
    <location>
        <begin position="45"/>
        <end position="270"/>
    </location>
</feature>
<dbReference type="OrthoDB" id="104997at2"/>
<evidence type="ECO:0000259" key="1">
    <source>
        <dbReference type="Pfam" id="PF01261"/>
    </source>
</evidence>
<dbReference type="DNASU" id="4431980"/>
<evidence type="ECO:0000313" key="2">
    <source>
        <dbReference type="EMBL" id="ABJ85413.1"/>
    </source>
</evidence>
<dbReference type="AlphaFoldDB" id="Q01Y52"/>
<proteinExistence type="predicted"/>
<dbReference type="eggNOG" id="COG1082">
    <property type="taxonomic scope" value="Bacteria"/>
</dbReference>
<dbReference type="InterPro" id="IPR013022">
    <property type="entry name" value="Xyl_isomerase-like_TIM-brl"/>
</dbReference>
<dbReference type="HOGENOM" id="CLU_885508_0_0_0"/>
<dbReference type="EMBL" id="CP000473">
    <property type="protein sequence ID" value="ABJ85413.1"/>
    <property type="molecule type" value="Genomic_DNA"/>
</dbReference>
<dbReference type="Pfam" id="PF01261">
    <property type="entry name" value="AP_endonuc_2"/>
    <property type="match status" value="1"/>
</dbReference>
<dbReference type="KEGG" id="sus:Acid_4452"/>
<dbReference type="InterPro" id="IPR050312">
    <property type="entry name" value="IolE/XylAMocC-like"/>
</dbReference>
<accession>Q01Y52</accession>
<dbReference type="InParanoid" id="Q01Y52"/>
<name>Q01Y52_SOLUE</name>
<dbReference type="SUPFAM" id="SSF51658">
    <property type="entry name" value="Xylose isomerase-like"/>
    <property type="match status" value="1"/>
</dbReference>
<reference evidence="2" key="1">
    <citation type="submission" date="2006-10" db="EMBL/GenBank/DDBJ databases">
        <title>Complete sequence of Solibacter usitatus Ellin6076.</title>
        <authorList>
            <consortium name="US DOE Joint Genome Institute"/>
            <person name="Copeland A."/>
            <person name="Lucas S."/>
            <person name="Lapidus A."/>
            <person name="Barry K."/>
            <person name="Detter J.C."/>
            <person name="Glavina del Rio T."/>
            <person name="Hammon N."/>
            <person name="Israni S."/>
            <person name="Dalin E."/>
            <person name="Tice H."/>
            <person name="Pitluck S."/>
            <person name="Thompson L.S."/>
            <person name="Brettin T."/>
            <person name="Bruce D."/>
            <person name="Han C."/>
            <person name="Tapia R."/>
            <person name="Gilna P."/>
            <person name="Schmutz J."/>
            <person name="Larimer F."/>
            <person name="Land M."/>
            <person name="Hauser L."/>
            <person name="Kyrpides N."/>
            <person name="Mikhailova N."/>
            <person name="Janssen P.H."/>
            <person name="Kuske C.R."/>
            <person name="Richardson P."/>
        </authorList>
    </citation>
    <scope>NUCLEOTIDE SEQUENCE</scope>
    <source>
        <strain evidence="2">Ellin6076</strain>
    </source>
</reference>
<keyword evidence="2" id="KW-0413">Isomerase</keyword>
<dbReference type="STRING" id="234267.Acid_4452"/>
<dbReference type="GO" id="GO:0016853">
    <property type="term" value="F:isomerase activity"/>
    <property type="evidence" value="ECO:0007669"/>
    <property type="project" value="UniProtKB-KW"/>
</dbReference>
<dbReference type="PANTHER" id="PTHR12110:SF41">
    <property type="entry name" value="INOSOSE DEHYDRATASE"/>
    <property type="match status" value="1"/>
</dbReference>